<keyword evidence="6" id="KW-1185">Reference proteome</keyword>
<dbReference type="InterPro" id="IPR009057">
    <property type="entry name" value="Homeodomain-like_sf"/>
</dbReference>
<dbReference type="PANTHER" id="PTHR43280:SF32">
    <property type="entry name" value="TRANSCRIPTIONAL REGULATORY PROTEIN"/>
    <property type="match status" value="1"/>
</dbReference>
<dbReference type="RefSeq" id="WP_079469086.1">
    <property type="nucleotide sequence ID" value="NZ_FUZZ01000001.1"/>
</dbReference>
<dbReference type="PROSITE" id="PS01124">
    <property type="entry name" value="HTH_ARAC_FAMILY_2"/>
    <property type="match status" value="1"/>
</dbReference>
<dbReference type="AlphaFoldDB" id="A0A1T5NIT6"/>
<dbReference type="PANTHER" id="PTHR43280">
    <property type="entry name" value="ARAC-FAMILY TRANSCRIPTIONAL REGULATOR"/>
    <property type="match status" value="1"/>
</dbReference>
<evidence type="ECO:0000313" key="5">
    <source>
        <dbReference type="EMBL" id="SKD00530.1"/>
    </source>
</evidence>
<evidence type="ECO:0000313" key="6">
    <source>
        <dbReference type="Proteomes" id="UP000190166"/>
    </source>
</evidence>
<evidence type="ECO:0000259" key="4">
    <source>
        <dbReference type="PROSITE" id="PS01124"/>
    </source>
</evidence>
<keyword evidence="1" id="KW-0805">Transcription regulation</keyword>
<dbReference type="Gene3D" id="1.10.10.60">
    <property type="entry name" value="Homeodomain-like"/>
    <property type="match status" value="1"/>
</dbReference>
<keyword evidence="3" id="KW-0804">Transcription</keyword>
<dbReference type="GO" id="GO:0043565">
    <property type="term" value="F:sequence-specific DNA binding"/>
    <property type="evidence" value="ECO:0007669"/>
    <property type="project" value="InterPro"/>
</dbReference>
<dbReference type="Pfam" id="PF12833">
    <property type="entry name" value="HTH_18"/>
    <property type="match status" value="1"/>
</dbReference>
<dbReference type="STRING" id="393003.SAMN05660461_1852"/>
<reference evidence="5 6" key="1">
    <citation type="submission" date="2017-02" db="EMBL/GenBank/DDBJ databases">
        <authorList>
            <person name="Peterson S.W."/>
        </authorList>
    </citation>
    <scope>NUCLEOTIDE SEQUENCE [LARGE SCALE GENOMIC DNA]</scope>
    <source>
        <strain evidence="5 6">DSM 18108</strain>
    </source>
</reference>
<evidence type="ECO:0000256" key="1">
    <source>
        <dbReference type="ARBA" id="ARBA00023015"/>
    </source>
</evidence>
<dbReference type="SUPFAM" id="SSF46689">
    <property type="entry name" value="Homeodomain-like"/>
    <property type="match status" value="1"/>
</dbReference>
<evidence type="ECO:0000256" key="3">
    <source>
        <dbReference type="ARBA" id="ARBA00023163"/>
    </source>
</evidence>
<accession>A0A1T5NIT6</accession>
<name>A0A1T5NIT6_9BACT</name>
<dbReference type="InterPro" id="IPR018060">
    <property type="entry name" value="HTH_AraC"/>
</dbReference>
<dbReference type="SMART" id="SM00342">
    <property type="entry name" value="HTH_ARAC"/>
    <property type="match status" value="1"/>
</dbReference>
<feature type="domain" description="HTH araC/xylS-type" evidence="4">
    <location>
        <begin position="175"/>
        <end position="280"/>
    </location>
</feature>
<dbReference type="EMBL" id="FUZZ01000001">
    <property type="protein sequence ID" value="SKD00530.1"/>
    <property type="molecule type" value="Genomic_DNA"/>
</dbReference>
<dbReference type="GO" id="GO:0003700">
    <property type="term" value="F:DNA-binding transcription factor activity"/>
    <property type="evidence" value="ECO:0007669"/>
    <property type="project" value="InterPro"/>
</dbReference>
<protein>
    <submittedName>
        <fullName evidence="5">Helix-turn-helix domain-containing protein</fullName>
    </submittedName>
</protein>
<dbReference type="Proteomes" id="UP000190166">
    <property type="component" value="Unassembled WGS sequence"/>
</dbReference>
<evidence type="ECO:0000256" key="2">
    <source>
        <dbReference type="ARBA" id="ARBA00023125"/>
    </source>
</evidence>
<sequence length="280" mass="32059">MPDSHNASAASFKAAHYQLNNKPVDLTPARRDFYKIWLIQQEGFLTLERDTIHIGESALVFLHPLARYSFRPVVRKRSGYWCIFTGEFLDDASRTSLAQDATLFQTAGQVFFPDEQTLGIVRFYFEQIVREYGSSYPFRFSSARNLVELLIHEGRKLQPVVAHKQQQNAAARLTTRFLNLLEEQYPVATPQDSLKLKKPGDFANELAVHVNHLNAVVQQVTGRSTRQIIAARMLSESKALLYYSDWSVADIAYSLGFEYPNHFTTFFRKNTGHPPLALRK</sequence>
<organism evidence="5 6">
    <name type="scientific">Chitinophaga ginsengisegetis</name>
    <dbReference type="NCBI Taxonomy" id="393003"/>
    <lineage>
        <taxon>Bacteria</taxon>
        <taxon>Pseudomonadati</taxon>
        <taxon>Bacteroidota</taxon>
        <taxon>Chitinophagia</taxon>
        <taxon>Chitinophagales</taxon>
        <taxon>Chitinophagaceae</taxon>
        <taxon>Chitinophaga</taxon>
    </lineage>
</organism>
<proteinExistence type="predicted"/>
<gene>
    <name evidence="5" type="ORF">SAMN05660461_1852</name>
</gene>
<keyword evidence="2" id="KW-0238">DNA-binding</keyword>